<dbReference type="RefSeq" id="WP_014135006.1">
    <property type="nucleotide sequence ID" value="NC_016109.1"/>
</dbReference>
<dbReference type="InterPro" id="IPR036237">
    <property type="entry name" value="Xyl_isomerase-like_sf"/>
</dbReference>
<name>E4N907_KITSK</name>
<dbReference type="KEGG" id="ksk:KSE_18630"/>
<dbReference type="PATRIC" id="fig|452652.3.peg.1868"/>
<dbReference type="STRING" id="452652.KSE_18630"/>
<dbReference type="SUPFAM" id="SSF51658">
    <property type="entry name" value="Xylose isomerase-like"/>
    <property type="match status" value="1"/>
</dbReference>
<dbReference type="Proteomes" id="UP000007076">
    <property type="component" value="Chromosome"/>
</dbReference>
<dbReference type="Pfam" id="PF01261">
    <property type="entry name" value="AP_endonuc_2"/>
    <property type="match status" value="1"/>
</dbReference>
<dbReference type="PANTHER" id="PTHR12110">
    <property type="entry name" value="HYDROXYPYRUVATE ISOMERASE"/>
    <property type="match status" value="1"/>
</dbReference>
<dbReference type="InterPro" id="IPR050312">
    <property type="entry name" value="IolE/XylAMocC-like"/>
</dbReference>
<protein>
    <recommendedName>
        <fullName evidence="1">Xylose isomerase-like TIM barrel domain-containing protein</fullName>
    </recommendedName>
</protein>
<feature type="domain" description="Xylose isomerase-like TIM barrel" evidence="1">
    <location>
        <begin position="20"/>
        <end position="254"/>
    </location>
</feature>
<reference evidence="2 3" key="1">
    <citation type="journal article" date="2010" name="DNA Res.">
        <title>Genome sequence of Kitasatospora setae NBRC 14216T: an evolutionary snapshot of the family Streptomycetaceae.</title>
        <authorList>
            <person name="Ichikawa N."/>
            <person name="Oguchi A."/>
            <person name="Ikeda H."/>
            <person name="Ishikawa J."/>
            <person name="Kitani S."/>
            <person name="Watanabe Y."/>
            <person name="Nakamura S."/>
            <person name="Katano Y."/>
            <person name="Kishi E."/>
            <person name="Sasagawa M."/>
            <person name="Ankai A."/>
            <person name="Fukui S."/>
            <person name="Hashimoto Y."/>
            <person name="Kamata S."/>
            <person name="Otoguro M."/>
            <person name="Tanikawa S."/>
            <person name="Nihira T."/>
            <person name="Horinouchi S."/>
            <person name="Ohnishi Y."/>
            <person name="Hayakawa M."/>
            <person name="Kuzuyama T."/>
            <person name="Arisawa A."/>
            <person name="Nomoto F."/>
            <person name="Miura H."/>
            <person name="Takahashi Y."/>
            <person name="Fujita N."/>
        </authorList>
    </citation>
    <scope>NUCLEOTIDE SEQUENCE [LARGE SCALE GENOMIC DNA]</scope>
    <source>
        <strain evidence="3">ATCC 33774 / DSM 43861 / JCM 3304 / KCC A-0304 / NBRC 14216 / KM-6054</strain>
    </source>
</reference>
<dbReference type="EMBL" id="AP010968">
    <property type="protein sequence ID" value="BAJ27688.1"/>
    <property type="molecule type" value="Genomic_DNA"/>
</dbReference>
<organism evidence="2 3">
    <name type="scientific">Kitasatospora setae (strain ATCC 33774 / DSM 43861 / JCM 3304 / KCC A-0304 / NBRC 14216 / KM-6054)</name>
    <name type="common">Streptomyces setae</name>
    <dbReference type="NCBI Taxonomy" id="452652"/>
    <lineage>
        <taxon>Bacteria</taxon>
        <taxon>Bacillati</taxon>
        <taxon>Actinomycetota</taxon>
        <taxon>Actinomycetes</taxon>
        <taxon>Kitasatosporales</taxon>
        <taxon>Streptomycetaceae</taxon>
        <taxon>Kitasatospora</taxon>
    </lineage>
</organism>
<sequence>MPLAFSTLGLPDLPLADAARLAAEHGWQGLELRCADGQPVHPAMTAAERRDAVRALDAAGVVPIALASYVGVAAPGPDGPVGAALLAHLRLAADLGAPAVRVFPRGGEGPAAGADLRAVRRLAAVADTAGRLGVRILVETHDSHPTGRAVARLLDPLPHPAVGALWDVMHTVLAGEPPAATAAALGPRLGHLQVKDLAGPDDRTPLPLGSGVLPVPAALRLLPPGGWACWEYEAPWHPSTAPLPPLLAAGAAYLTRQLGCADAPPG</sequence>
<dbReference type="HOGENOM" id="CLU_050006_6_3_11"/>
<accession>E4N907</accession>
<keyword evidence="3" id="KW-1185">Reference proteome</keyword>
<evidence type="ECO:0000259" key="1">
    <source>
        <dbReference type="Pfam" id="PF01261"/>
    </source>
</evidence>
<gene>
    <name evidence="2" type="ordered locus">KSE_18630</name>
</gene>
<dbReference type="eggNOG" id="COG1082">
    <property type="taxonomic scope" value="Bacteria"/>
</dbReference>
<evidence type="ECO:0000313" key="2">
    <source>
        <dbReference type="EMBL" id="BAJ27688.1"/>
    </source>
</evidence>
<dbReference type="AlphaFoldDB" id="E4N907"/>
<dbReference type="InterPro" id="IPR013022">
    <property type="entry name" value="Xyl_isomerase-like_TIM-brl"/>
</dbReference>
<proteinExistence type="predicted"/>
<dbReference type="Gene3D" id="3.20.20.150">
    <property type="entry name" value="Divalent-metal-dependent TIM barrel enzymes"/>
    <property type="match status" value="1"/>
</dbReference>
<evidence type="ECO:0000313" key="3">
    <source>
        <dbReference type="Proteomes" id="UP000007076"/>
    </source>
</evidence>
<dbReference type="PANTHER" id="PTHR12110:SF21">
    <property type="entry name" value="XYLOSE ISOMERASE-LIKE TIM BARREL DOMAIN-CONTAINING PROTEIN"/>
    <property type="match status" value="1"/>
</dbReference>